<dbReference type="EMBL" id="ML179070">
    <property type="protein sequence ID" value="THV03139.1"/>
    <property type="molecule type" value="Genomic_DNA"/>
</dbReference>
<name>A0A4S8MKX6_DENBC</name>
<dbReference type="Proteomes" id="UP000297245">
    <property type="component" value="Unassembled WGS sequence"/>
</dbReference>
<protein>
    <submittedName>
        <fullName evidence="1">Uncharacterized protein</fullName>
    </submittedName>
</protein>
<keyword evidence="2" id="KW-1185">Reference proteome</keyword>
<organism evidence="1 2">
    <name type="scientific">Dendrothele bispora (strain CBS 962.96)</name>
    <dbReference type="NCBI Taxonomy" id="1314807"/>
    <lineage>
        <taxon>Eukaryota</taxon>
        <taxon>Fungi</taxon>
        <taxon>Dikarya</taxon>
        <taxon>Basidiomycota</taxon>
        <taxon>Agaricomycotina</taxon>
        <taxon>Agaricomycetes</taxon>
        <taxon>Agaricomycetidae</taxon>
        <taxon>Agaricales</taxon>
        <taxon>Agaricales incertae sedis</taxon>
        <taxon>Dendrothele</taxon>
    </lineage>
</organism>
<accession>A0A4S8MKX6</accession>
<gene>
    <name evidence="1" type="ORF">K435DRAFT_852204</name>
</gene>
<reference evidence="1 2" key="1">
    <citation type="journal article" date="2019" name="Nat. Ecol. Evol.">
        <title>Megaphylogeny resolves global patterns of mushroom evolution.</title>
        <authorList>
            <person name="Varga T."/>
            <person name="Krizsan K."/>
            <person name="Foldi C."/>
            <person name="Dima B."/>
            <person name="Sanchez-Garcia M."/>
            <person name="Sanchez-Ramirez S."/>
            <person name="Szollosi G.J."/>
            <person name="Szarkandi J.G."/>
            <person name="Papp V."/>
            <person name="Albert L."/>
            <person name="Andreopoulos W."/>
            <person name="Angelini C."/>
            <person name="Antonin V."/>
            <person name="Barry K.W."/>
            <person name="Bougher N.L."/>
            <person name="Buchanan P."/>
            <person name="Buyck B."/>
            <person name="Bense V."/>
            <person name="Catcheside P."/>
            <person name="Chovatia M."/>
            <person name="Cooper J."/>
            <person name="Damon W."/>
            <person name="Desjardin D."/>
            <person name="Finy P."/>
            <person name="Geml J."/>
            <person name="Haridas S."/>
            <person name="Hughes K."/>
            <person name="Justo A."/>
            <person name="Karasinski D."/>
            <person name="Kautmanova I."/>
            <person name="Kiss B."/>
            <person name="Kocsube S."/>
            <person name="Kotiranta H."/>
            <person name="LaButti K.M."/>
            <person name="Lechner B.E."/>
            <person name="Liimatainen K."/>
            <person name="Lipzen A."/>
            <person name="Lukacs Z."/>
            <person name="Mihaltcheva S."/>
            <person name="Morgado L.N."/>
            <person name="Niskanen T."/>
            <person name="Noordeloos M.E."/>
            <person name="Ohm R.A."/>
            <person name="Ortiz-Santana B."/>
            <person name="Ovrebo C."/>
            <person name="Racz N."/>
            <person name="Riley R."/>
            <person name="Savchenko A."/>
            <person name="Shiryaev A."/>
            <person name="Soop K."/>
            <person name="Spirin V."/>
            <person name="Szebenyi C."/>
            <person name="Tomsovsky M."/>
            <person name="Tulloss R.E."/>
            <person name="Uehling J."/>
            <person name="Grigoriev I.V."/>
            <person name="Vagvolgyi C."/>
            <person name="Papp T."/>
            <person name="Martin F.M."/>
            <person name="Miettinen O."/>
            <person name="Hibbett D.S."/>
            <person name="Nagy L.G."/>
        </authorList>
    </citation>
    <scope>NUCLEOTIDE SEQUENCE [LARGE SCALE GENOMIC DNA]</scope>
    <source>
        <strain evidence="1 2">CBS 962.96</strain>
    </source>
</reference>
<evidence type="ECO:0000313" key="2">
    <source>
        <dbReference type="Proteomes" id="UP000297245"/>
    </source>
</evidence>
<dbReference type="AlphaFoldDB" id="A0A4S8MKX6"/>
<evidence type="ECO:0000313" key="1">
    <source>
        <dbReference type="EMBL" id="THV03139.1"/>
    </source>
</evidence>
<sequence length="130" mass="14023">MSTSTVAWVNLGVSKLPVVNSHLLKPQDDEGSPSLRGCSCCVSPVAAMIEDADDDNISDGFLAVQVHNVMTPPLEEHSRLNARNTVSALVPLDSPPLCVPHMLFPALLTGPNVGDPLSCDFWLIMVLIWY</sequence>
<proteinExistence type="predicted"/>